<dbReference type="Proteomes" id="UP001140949">
    <property type="component" value="Unassembled WGS sequence"/>
</dbReference>
<name>A0AAX6GJ32_IRIPA</name>
<dbReference type="EMBL" id="JANAVB010018996">
    <property type="protein sequence ID" value="KAJ6828729.1"/>
    <property type="molecule type" value="Genomic_DNA"/>
</dbReference>
<gene>
    <name evidence="1" type="ORF">M6B38_360615</name>
</gene>
<reference evidence="1" key="2">
    <citation type="submission" date="2023-04" db="EMBL/GenBank/DDBJ databases">
        <authorList>
            <person name="Bruccoleri R.E."/>
            <person name="Oakeley E.J."/>
            <person name="Faust A.-M."/>
            <person name="Dessus-Babus S."/>
            <person name="Altorfer M."/>
            <person name="Burckhardt D."/>
            <person name="Oertli M."/>
            <person name="Naumann U."/>
            <person name="Petersen F."/>
            <person name="Wong J."/>
        </authorList>
    </citation>
    <scope>NUCLEOTIDE SEQUENCE</scope>
    <source>
        <strain evidence="1">GSM-AAB239-AS_SAM_17_03QT</strain>
        <tissue evidence="1">Leaf</tissue>
    </source>
</reference>
<accession>A0AAX6GJ32</accession>
<evidence type="ECO:0000313" key="2">
    <source>
        <dbReference type="Proteomes" id="UP001140949"/>
    </source>
</evidence>
<evidence type="ECO:0000313" key="1">
    <source>
        <dbReference type="EMBL" id="KAJ6828729.1"/>
    </source>
</evidence>
<protein>
    <submittedName>
        <fullName evidence="1">E3 ubiquitin-protein ligase MARCH10 isoform X1</fullName>
    </submittedName>
</protein>
<organism evidence="1 2">
    <name type="scientific">Iris pallida</name>
    <name type="common">Sweet iris</name>
    <dbReference type="NCBI Taxonomy" id="29817"/>
    <lineage>
        <taxon>Eukaryota</taxon>
        <taxon>Viridiplantae</taxon>
        <taxon>Streptophyta</taxon>
        <taxon>Embryophyta</taxon>
        <taxon>Tracheophyta</taxon>
        <taxon>Spermatophyta</taxon>
        <taxon>Magnoliopsida</taxon>
        <taxon>Liliopsida</taxon>
        <taxon>Asparagales</taxon>
        <taxon>Iridaceae</taxon>
        <taxon>Iridoideae</taxon>
        <taxon>Irideae</taxon>
        <taxon>Iris</taxon>
    </lineage>
</organism>
<proteinExistence type="predicted"/>
<sequence length="51" mass="6042">MLMPEDKHQQGFSLSFPLLGKRKRFEAYIVVTFSSIECQDKKYKEDIIFAQ</sequence>
<dbReference type="AlphaFoldDB" id="A0AAX6GJ32"/>
<reference evidence="1" key="1">
    <citation type="journal article" date="2023" name="GigaByte">
        <title>Genome assembly of the bearded iris, Iris pallida Lam.</title>
        <authorList>
            <person name="Bruccoleri R.E."/>
            <person name="Oakeley E.J."/>
            <person name="Faust A.M.E."/>
            <person name="Altorfer M."/>
            <person name="Dessus-Babus S."/>
            <person name="Burckhardt D."/>
            <person name="Oertli M."/>
            <person name="Naumann U."/>
            <person name="Petersen F."/>
            <person name="Wong J."/>
        </authorList>
    </citation>
    <scope>NUCLEOTIDE SEQUENCE</scope>
    <source>
        <strain evidence="1">GSM-AAB239-AS_SAM_17_03QT</strain>
    </source>
</reference>
<keyword evidence="2" id="KW-1185">Reference proteome</keyword>
<comment type="caution">
    <text evidence="1">The sequence shown here is derived from an EMBL/GenBank/DDBJ whole genome shotgun (WGS) entry which is preliminary data.</text>
</comment>